<evidence type="ECO:0000313" key="4">
    <source>
        <dbReference type="Proteomes" id="UP000198802"/>
    </source>
</evidence>
<sequence>MTTAERPRQAQEPASPAPAISRRQARRTGLLAAAGLAVLAPICAEYLIGYADSISRPLTMLAGLIIFVPLYGTVAVLIREITRRIGGGWPTLILLAAAFGLTQAGLVDQSLFNPHLTGDPTWDDDRAPTLLGDTGLSVYYLLNFLTGHIIWSFTAPIVVVESCVPRLADRPWLHRPGILTLTALYLAAAALIHDDASRTFRASPAQLAATALAVVLLAAAAFAAPRPAPRHTSPPVIPAAGRRRPPWLLAGAVVIALTAHQLLPPTWPGVAADLLILLGGAALLTILTRRRGWGRPHALAVGGGALLVNAGLSFVVDPLGDVSYPAKYAANATLTVAVLVLLTYAHRRSMAPRR</sequence>
<feature type="transmembrane region" description="Helical" evidence="2">
    <location>
        <begin position="172"/>
        <end position="193"/>
    </location>
</feature>
<dbReference type="EMBL" id="FAOZ01000007">
    <property type="protein sequence ID" value="CUU56427.1"/>
    <property type="molecule type" value="Genomic_DNA"/>
</dbReference>
<keyword evidence="4" id="KW-1185">Reference proteome</keyword>
<accession>A0A0S4QL94</accession>
<protein>
    <submittedName>
        <fullName evidence="3">Uncharacterized protein</fullName>
    </submittedName>
</protein>
<feature type="transmembrane region" description="Helical" evidence="2">
    <location>
        <begin position="57"/>
        <end position="78"/>
    </location>
</feature>
<evidence type="ECO:0000313" key="3">
    <source>
        <dbReference type="EMBL" id="CUU56427.1"/>
    </source>
</evidence>
<proteinExistence type="predicted"/>
<feature type="transmembrane region" description="Helical" evidence="2">
    <location>
        <begin position="30"/>
        <end position="51"/>
    </location>
</feature>
<feature type="transmembrane region" description="Helical" evidence="2">
    <location>
        <begin position="328"/>
        <end position="345"/>
    </location>
</feature>
<evidence type="ECO:0000256" key="1">
    <source>
        <dbReference type="SAM" id="MobiDB-lite"/>
    </source>
</evidence>
<name>A0A0S4QL94_9ACTN</name>
<feature type="transmembrane region" description="Helical" evidence="2">
    <location>
        <begin position="205"/>
        <end position="224"/>
    </location>
</feature>
<feature type="region of interest" description="Disordered" evidence="1">
    <location>
        <begin position="1"/>
        <end position="22"/>
    </location>
</feature>
<feature type="transmembrane region" description="Helical" evidence="2">
    <location>
        <begin position="85"/>
        <end position="106"/>
    </location>
</feature>
<reference evidence="4" key="1">
    <citation type="submission" date="2015-11" db="EMBL/GenBank/DDBJ databases">
        <authorList>
            <person name="Varghese N."/>
        </authorList>
    </citation>
    <scope>NUCLEOTIDE SEQUENCE [LARGE SCALE GENOMIC DNA]</scope>
    <source>
        <strain evidence="4">DSM 45899</strain>
    </source>
</reference>
<keyword evidence="2" id="KW-0472">Membrane</keyword>
<dbReference type="RefSeq" id="WP_091276605.1">
    <property type="nucleotide sequence ID" value="NZ_FAOZ01000007.1"/>
</dbReference>
<feature type="transmembrane region" description="Helical" evidence="2">
    <location>
        <begin position="299"/>
        <end position="316"/>
    </location>
</feature>
<gene>
    <name evidence="3" type="ORF">Ga0074812_107311</name>
</gene>
<feature type="transmembrane region" description="Helical" evidence="2">
    <location>
        <begin position="269"/>
        <end position="287"/>
    </location>
</feature>
<keyword evidence="2" id="KW-0812">Transmembrane</keyword>
<feature type="transmembrane region" description="Helical" evidence="2">
    <location>
        <begin position="138"/>
        <end position="160"/>
    </location>
</feature>
<evidence type="ECO:0000256" key="2">
    <source>
        <dbReference type="SAM" id="Phobius"/>
    </source>
</evidence>
<dbReference type="AlphaFoldDB" id="A0A0S4QL94"/>
<feature type="transmembrane region" description="Helical" evidence="2">
    <location>
        <begin position="245"/>
        <end position="263"/>
    </location>
</feature>
<organism evidence="3 4">
    <name type="scientific">Parafrankia irregularis</name>
    <dbReference type="NCBI Taxonomy" id="795642"/>
    <lineage>
        <taxon>Bacteria</taxon>
        <taxon>Bacillati</taxon>
        <taxon>Actinomycetota</taxon>
        <taxon>Actinomycetes</taxon>
        <taxon>Frankiales</taxon>
        <taxon>Frankiaceae</taxon>
        <taxon>Parafrankia</taxon>
    </lineage>
</organism>
<keyword evidence="2" id="KW-1133">Transmembrane helix</keyword>
<dbReference type="Proteomes" id="UP000198802">
    <property type="component" value="Unassembled WGS sequence"/>
</dbReference>